<accession>A0A1L0B7Y6</accession>
<evidence type="ECO:0000256" key="12">
    <source>
        <dbReference type="ARBA" id="ARBA00022833"/>
    </source>
</evidence>
<dbReference type="SUPFAM" id="SSF101386">
    <property type="entry name" value="all-alpha NTP pyrophosphatases"/>
    <property type="match status" value="1"/>
</dbReference>
<evidence type="ECO:0000256" key="7">
    <source>
        <dbReference type="ARBA" id="ARBA00008260"/>
    </source>
</evidence>
<evidence type="ECO:0000256" key="5">
    <source>
        <dbReference type="ARBA" id="ARBA00005169"/>
    </source>
</evidence>
<evidence type="ECO:0000256" key="11">
    <source>
        <dbReference type="ARBA" id="ARBA00022801"/>
    </source>
</evidence>
<dbReference type="InterPro" id="IPR008179">
    <property type="entry name" value="HisE"/>
</dbReference>
<evidence type="ECO:0000256" key="18">
    <source>
        <dbReference type="ARBA" id="ARBA00049489"/>
    </source>
</evidence>
<dbReference type="GO" id="GO:0004399">
    <property type="term" value="F:histidinol dehydrogenase activity"/>
    <property type="evidence" value="ECO:0007669"/>
    <property type="project" value="UniProtKB-UniRule"/>
</dbReference>
<dbReference type="InterPro" id="IPR016298">
    <property type="entry name" value="Histidine_synth_trifunct"/>
</dbReference>
<dbReference type="VEuPathDB" id="FungiDB:HGUI_03403"/>
<comment type="catalytic activity">
    <reaction evidence="2 19">
        <text>1-(5-phospho-beta-D-ribosyl)-ATP + H2O = 1-(5-phospho-beta-D-ribosyl)-5'-AMP + diphosphate + H(+)</text>
        <dbReference type="Rhea" id="RHEA:22828"/>
        <dbReference type="ChEBI" id="CHEBI:15377"/>
        <dbReference type="ChEBI" id="CHEBI:15378"/>
        <dbReference type="ChEBI" id="CHEBI:33019"/>
        <dbReference type="ChEBI" id="CHEBI:59457"/>
        <dbReference type="ChEBI" id="CHEBI:73183"/>
        <dbReference type="EC" id="3.6.1.31"/>
    </reaction>
</comment>
<name>A0A1L0B7Y6_9ASCO</name>
<comment type="catalytic activity">
    <reaction evidence="18 19">
        <text>L-histidinol + 2 NAD(+) + H2O = L-histidine + 2 NADH + 3 H(+)</text>
        <dbReference type="Rhea" id="RHEA:20641"/>
        <dbReference type="ChEBI" id="CHEBI:15377"/>
        <dbReference type="ChEBI" id="CHEBI:15378"/>
        <dbReference type="ChEBI" id="CHEBI:57540"/>
        <dbReference type="ChEBI" id="CHEBI:57595"/>
        <dbReference type="ChEBI" id="CHEBI:57699"/>
        <dbReference type="ChEBI" id="CHEBI:57945"/>
        <dbReference type="EC" id="1.1.1.23"/>
    </reaction>
</comment>
<dbReference type="InterPro" id="IPR012131">
    <property type="entry name" value="Hstdl_DH"/>
</dbReference>
<evidence type="ECO:0000256" key="4">
    <source>
        <dbReference type="ARBA" id="ARBA00004940"/>
    </source>
</evidence>
<comment type="catalytic activity">
    <reaction evidence="1 19">
        <text>1-(5-phospho-beta-D-ribosyl)-5'-AMP + H2O = 1-(5-phospho-beta-D-ribosyl)-5-[(5-phospho-beta-D-ribosylamino)methylideneamino]imidazole-4-carboxamide</text>
        <dbReference type="Rhea" id="RHEA:20049"/>
        <dbReference type="ChEBI" id="CHEBI:15377"/>
        <dbReference type="ChEBI" id="CHEBI:58435"/>
        <dbReference type="ChEBI" id="CHEBI:59457"/>
        <dbReference type="EC" id="3.5.4.19"/>
    </reaction>
</comment>
<dbReference type="InterPro" id="IPR021130">
    <property type="entry name" value="PRib-ATP_PPHydrolase-like"/>
</dbReference>
<keyword evidence="16 19" id="KW-0368">Histidine biosynthesis</keyword>
<keyword evidence="15 19" id="KW-0520">NAD</keyword>
<keyword evidence="17" id="KW-0511">Multifunctional enzyme</keyword>
<dbReference type="PRINTS" id="PR00083">
    <property type="entry name" value="HOLDHDRGNASE"/>
</dbReference>
<proteinExistence type="inferred from homology"/>
<dbReference type="UniPathway" id="UPA00031">
    <property type="reaction ID" value="UER00007"/>
</dbReference>
<organism evidence="21 22">
    <name type="scientific">Hanseniaspora guilliermondii</name>
    <dbReference type="NCBI Taxonomy" id="56406"/>
    <lineage>
        <taxon>Eukaryota</taxon>
        <taxon>Fungi</taxon>
        <taxon>Dikarya</taxon>
        <taxon>Ascomycota</taxon>
        <taxon>Saccharomycotina</taxon>
        <taxon>Saccharomycetes</taxon>
        <taxon>Saccharomycodales</taxon>
        <taxon>Saccharomycodaceae</taxon>
        <taxon>Hanseniaspora</taxon>
    </lineage>
</organism>
<dbReference type="CDD" id="cd06572">
    <property type="entry name" value="Histidinol_dh"/>
    <property type="match status" value="1"/>
</dbReference>
<dbReference type="EC" id="3.6.1.31" evidence="19"/>
<comment type="pathway">
    <text evidence="6">Amino-acid biosynthesis; L-histidine biosynthesis; L-histidine from 5-phospho-alpha-D-ribose 1-diphosphate: step 2/9.</text>
</comment>
<dbReference type="Pfam" id="PF01502">
    <property type="entry name" value="PRA-CH"/>
    <property type="match status" value="1"/>
</dbReference>
<evidence type="ECO:0000259" key="20">
    <source>
        <dbReference type="Pfam" id="PF01502"/>
    </source>
</evidence>
<evidence type="ECO:0000256" key="6">
    <source>
        <dbReference type="ARBA" id="ARBA00005204"/>
    </source>
</evidence>
<keyword evidence="22" id="KW-1185">Reference proteome</keyword>
<keyword evidence="12" id="KW-0862">Zinc</keyword>
<reference evidence="22" key="1">
    <citation type="submission" date="2016-11" db="EMBL/GenBank/DDBJ databases">
        <authorList>
            <person name="Guldener U."/>
        </authorList>
    </citation>
    <scope>NUCLEOTIDE SEQUENCE [LARGE SCALE GENOMIC DNA]</scope>
</reference>
<dbReference type="CDD" id="cd11546">
    <property type="entry name" value="NTP-PPase_His4"/>
    <property type="match status" value="1"/>
</dbReference>
<keyword evidence="13 19" id="KW-0067">ATP-binding</keyword>
<dbReference type="InterPro" id="IPR038019">
    <property type="entry name" value="PRib_AMP_CycHydrolase_sf"/>
</dbReference>
<keyword evidence="10 19" id="KW-0547">Nucleotide-binding</keyword>
<gene>
    <name evidence="21" type="ORF">HGUI_03403</name>
</gene>
<keyword evidence="9" id="KW-0479">Metal-binding</keyword>
<dbReference type="Proteomes" id="UP000183365">
    <property type="component" value="Unassembled WGS sequence"/>
</dbReference>
<feature type="domain" description="Phosphoribosyl-AMP cyclohydrolase" evidence="20">
    <location>
        <begin position="151"/>
        <end position="224"/>
    </location>
</feature>
<keyword evidence="11 19" id="KW-0378">Hydrolase</keyword>
<dbReference type="PROSITE" id="PS00611">
    <property type="entry name" value="HISOL_DEHYDROGENASE"/>
    <property type="match status" value="1"/>
</dbReference>
<dbReference type="Gene3D" id="1.20.5.1300">
    <property type="match status" value="1"/>
</dbReference>
<evidence type="ECO:0000256" key="10">
    <source>
        <dbReference type="ARBA" id="ARBA00022741"/>
    </source>
</evidence>
<dbReference type="GO" id="GO:0004635">
    <property type="term" value="F:phosphoribosyl-AMP cyclohydrolase activity"/>
    <property type="evidence" value="ECO:0007669"/>
    <property type="project" value="UniProtKB-UniRule"/>
</dbReference>
<dbReference type="SUPFAM" id="SSF141734">
    <property type="entry name" value="HisI-like"/>
    <property type="match status" value="1"/>
</dbReference>
<dbReference type="GO" id="GO:0000105">
    <property type="term" value="P:L-histidine biosynthetic process"/>
    <property type="evidence" value="ECO:0007669"/>
    <property type="project" value="UniProtKB-UniRule"/>
</dbReference>
<dbReference type="NCBIfam" id="TIGR00069">
    <property type="entry name" value="hisD"/>
    <property type="match status" value="1"/>
</dbReference>
<dbReference type="EMBL" id="FQNF01000085">
    <property type="protein sequence ID" value="SGZ41203.1"/>
    <property type="molecule type" value="Genomic_DNA"/>
</dbReference>
<dbReference type="FunFam" id="3.40.50.1980:FF:000001">
    <property type="entry name" value="Histidinol dehydrogenase"/>
    <property type="match status" value="1"/>
</dbReference>
<evidence type="ECO:0000256" key="16">
    <source>
        <dbReference type="ARBA" id="ARBA00023102"/>
    </source>
</evidence>
<sequence>MGSPVYPLFSIPDEWETNVSKWTLCSSYLINYSTFSTEQLENILKKSFRKNVYLFTPVDIRESLSAEDEDKIIELLNLGFSGIKYIQIDGSKSLSNKTSIPDEKFEGLKATSIISSHESYITSVLPLLKTDRKDGLYTTLVTDLYDKALGVCYSSKESLKLAFEQQVGVYYSRSRNEIWVKGKTSGNTQQLLSVDVDCDGDCLKFKVAQSGDGFCHEDSRFDCFGNLKADSFALQDLYNVIDERYQDTKGRLNDDEDYSIKKSYTQRLFSEKDLLQKKILEEAQEFIEATDKDHIAFEFADLIYFAFAKLASNGVTIADIEDNLRKKHLKVTRRKGDAKPAKKPVVEEPKYLDSEIELKVVESEDPEAVKMAFTRPIQSTSNIMSLVEPIIKNVRTFGDAALLELTAKFDKVTLEKPVLKAPFPKEYVSSLSEEMIDALDMAIGNVERFHQAQYEQNATLAVETQPGVLCERFAKPIESVGCYVPGGTAVLPSTAIMLGVPAKVAGCKEIVFATPPNKEGKVPAEVVYVAEKIGCETIVLAGGAQAVAAMAYGTQSVPKVDKILGPGNQFVTAAKMYVSQDTAALCAIDMPAGPSEVLVICDKKADCDYVASDLLSQAEHGVDSQVVLIGIDLDDEYLINLQRAIKEQTLNLPRKEIVKRCLYNSCIVKCKTVEEAFNLSNKYAPEHLILQIEDAHSYVKLVENAGSIFVGALTPESCGDYSSGTNHTLPTYGFAKQYSGVNTSTYQKFITCQYVNEEGLKKIGYSVMNIANREGLDAHKMAVKIRLQKLGVDVAKY</sequence>
<dbReference type="FunFam" id="3.40.50.1980:FF:000050">
    <property type="entry name" value="Histidine biosynthesis trifunctional protein"/>
    <property type="match status" value="1"/>
</dbReference>
<dbReference type="OrthoDB" id="1703565at2759"/>
<dbReference type="EC" id="3.5.4.19" evidence="19"/>
<dbReference type="Gene3D" id="3.10.20.810">
    <property type="entry name" value="Phosphoribosyl-AMP cyclohydrolase"/>
    <property type="match status" value="1"/>
</dbReference>
<dbReference type="Pfam" id="PF01503">
    <property type="entry name" value="PRA-PH"/>
    <property type="match status" value="1"/>
</dbReference>
<evidence type="ECO:0000256" key="2">
    <source>
        <dbReference type="ARBA" id="ARBA00001460"/>
    </source>
</evidence>
<dbReference type="GO" id="GO:0004636">
    <property type="term" value="F:phosphoribosyl-ATP diphosphatase activity"/>
    <property type="evidence" value="ECO:0007669"/>
    <property type="project" value="UniProtKB-UniRule"/>
</dbReference>
<dbReference type="PANTHER" id="PTHR21256">
    <property type="entry name" value="HISTIDINOL DEHYDROGENASE HDH"/>
    <property type="match status" value="1"/>
</dbReference>
<dbReference type="Gene3D" id="3.40.50.1980">
    <property type="entry name" value="Nitrogenase molybdenum iron protein domain"/>
    <property type="match status" value="2"/>
</dbReference>
<evidence type="ECO:0000256" key="13">
    <source>
        <dbReference type="ARBA" id="ARBA00022840"/>
    </source>
</evidence>
<comment type="cofactor">
    <cofactor evidence="3">
        <name>Zn(2+)</name>
        <dbReference type="ChEBI" id="CHEBI:29105"/>
    </cofactor>
</comment>
<comment type="similarity">
    <text evidence="7 19">In the C-terminal section; belongs to the histidinol dehydrogenase family.</text>
</comment>
<dbReference type="NCBIfam" id="TIGR03188">
    <property type="entry name" value="histidine_hisI"/>
    <property type="match status" value="1"/>
</dbReference>
<dbReference type="PIRSF" id="PIRSF001257">
    <property type="entry name" value="His_trifunctional"/>
    <property type="match status" value="1"/>
</dbReference>
<dbReference type="GO" id="GO:0046872">
    <property type="term" value="F:metal ion binding"/>
    <property type="evidence" value="ECO:0007669"/>
    <property type="project" value="UniProtKB-KW"/>
</dbReference>
<evidence type="ECO:0000256" key="15">
    <source>
        <dbReference type="ARBA" id="ARBA00023027"/>
    </source>
</evidence>
<dbReference type="InterPro" id="IPR001692">
    <property type="entry name" value="Histidinol_DH_CS"/>
</dbReference>
<dbReference type="InterPro" id="IPR002496">
    <property type="entry name" value="PRib_AMP_CycHydrolase_dom"/>
</dbReference>
<dbReference type="GO" id="GO:0005829">
    <property type="term" value="C:cytosol"/>
    <property type="evidence" value="ECO:0007669"/>
    <property type="project" value="TreeGrafter"/>
</dbReference>
<comment type="pathway">
    <text evidence="4">Amino-acid biosynthesis; L-histidine biosynthesis; L-histidine from 5-phospho-alpha-D-ribose 1-diphosphate: step 9/9.</text>
</comment>
<evidence type="ECO:0000256" key="14">
    <source>
        <dbReference type="ARBA" id="ARBA00023002"/>
    </source>
</evidence>
<protein>
    <recommendedName>
        <fullName evidence="19">Histidine biosynthesis trifunctional protein</fullName>
    </recommendedName>
    <domain>
        <recommendedName>
            <fullName evidence="19">Phosphoribosyl-AMP cyclohydrolase</fullName>
            <ecNumber evidence="19">3.5.4.19</ecNumber>
        </recommendedName>
    </domain>
    <domain>
        <recommendedName>
            <fullName evidence="19">Phosphoribosyl-ATP pyrophosphohydrolase</fullName>
            <ecNumber evidence="19">3.6.1.31</ecNumber>
        </recommendedName>
    </domain>
    <domain>
        <recommendedName>
            <fullName evidence="19">Histidinol dehydrogenase</fullName>
            <shortName evidence="19">HDH</shortName>
            <ecNumber evidence="19">1.1.1.23</ecNumber>
        </recommendedName>
    </domain>
</protein>
<dbReference type="SUPFAM" id="SSF53720">
    <property type="entry name" value="ALDH-like"/>
    <property type="match status" value="1"/>
</dbReference>
<evidence type="ECO:0000256" key="19">
    <source>
        <dbReference type="PIRNR" id="PIRNR001257"/>
    </source>
</evidence>
<dbReference type="PANTHER" id="PTHR21256:SF2">
    <property type="entry name" value="HISTIDINE BIOSYNTHESIS TRIFUNCTIONAL PROTEIN"/>
    <property type="match status" value="1"/>
</dbReference>
<dbReference type="HAMAP" id="MF_01024">
    <property type="entry name" value="HisD"/>
    <property type="match status" value="1"/>
</dbReference>
<keyword evidence="14 19" id="KW-0560">Oxidoreductase</keyword>
<evidence type="ECO:0000313" key="22">
    <source>
        <dbReference type="Proteomes" id="UP000183365"/>
    </source>
</evidence>
<evidence type="ECO:0000256" key="8">
    <source>
        <dbReference type="ARBA" id="ARBA00022605"/>
    </source>
</evidence>
<dbReference type="EC" id="1.1.1.23" evidence="19"/>
<dbReference type="InterPro" id="IPR016161">
    <property type="entry name" value="Ald_DH/histidinol_DH"/>
</dbReference>
<evidence type="ECO:0000256" key="3">
    <source>
        <dbReference type="ARBA" id="ARBA00001947"/>
    </source>
</evidence>
<dbReference type="GO" id="GO:0005524">
    <property type="term" value="F:ATP binding"/>
    <property type="evidence" value="ECO:0007669"/>
    <property type="project" value="UniProtKB-UniRule"/>
</dbReference>
<dbReference type="GO" id="GO:0051287">
    <property type="term" value="F:NAD binding"/>
    <property type="evidence" value="ECO:0007669"/>
    <property type="project" value="UniProtKB-UniRule"/>
</dbReference>
<evidence type="ECO:0000313" key="21">
    <source>
        <dbReference type="EMBL" id="SGZ41203.1"/>
    </source>
</evidence>
<evidence type="ECO:0000256" key="9">
    <source>
        <dbReference type="ARBA" id="ARBA00022723"/>
    </source>
</evidence>
<dbReference type="AlphaFoldDB" id="A0A1L0B7Y6"/>
<evidence type="ECO:0000256" key="17">
    <source>
        <dbReference type="ARBA" id="ARBA00023268"/>
    </source>
</evidence>
<dbReference type="Pfam" id="PF00815">
    <property type="entry name" value="Histidinol_dh"/>
    <property type="match status" value="1"/>
</dbReference>
<keyword evidence="8 19" id="KW-0028">Amino-acid biosynthesis</keyword>
<comment type="pathway">
    <text evidence="5">Amino-acid biosynthesis; L-histidine biosynthesis; L-histidine from 5-phospho-alpha-D-ribose 1-diphosphate: step 3/9.</text>
</comment>
<evidence type="ECO:0000256" key="1">
    <source>
        <dbReference type="ARBA" id="ARBA00000024"/>
    </source>
</evidence>
<dbReference type="Gene3D" id="1.10.287.1080">
    <property type="entry name" value="MazG-like"/>
    <property type="match status" value="1"/>
</dbReference>